<feature type="domain" description="N-acetyltransferase" evidence="3">
    <location>
        <begin position="1"/>
        <end position="148"/>
    </location>
</feature>
<dbReference type="Pfam" id="PF13673">
    <property type="entry name" value="Acetyltransf_10"/>
    <property type="match status" value="1"/>
</dbReference>
<dbReference type="KEGG" id="apal:BN85408110"/>
<protein>
    <submittedName>
        <fullName evidence="4">GCN5-related N-acetyltransferase</fullName>
    </submittedName>
</protein>
<evidence type="ECO:0000313" key="4">
    <source>
        <dbReference type="EMBL" id="CCV64388.1"/>
    </source>
</evidence>
<evidence type="ECO:0000256" key="1">
    <source>
        <dbReference type="ARBA" id="ARBA00022679"/>
    </source>
</evidence>
<gene>
    <name evidence="4" type="ORF">BN85408110</name>
</gene>
<dbReference type="AlphaFoldDB" id="U4KL00"/>
<dbReference type="SUPFAM" id="SSF55729">
    <property type="entry name" value="Acyl-CoA N-acyltransferases (Nat)"/>
    <property type="match status" value="1"/>
</dbReference>
<dbReference type="RefSeq" id="WP_026659348.1">
    <property type="nucleotide sequence ID" value="NC_022538.1"/>
</dbReference>
<dbReference type="GO" id="GO:0016747">
    <property type="term" value="F:acyltransferase activity, transferring groups other than amino-acyl groups"/>
    <property type="evidence" value="ECO:0007669"/>
    <property type="project" value="InterPro"/>
</dbReference>
<evidence type="ECO:0000259" key="3">
    <source>
        <dbReference type="PROSITE" id="PS51186"/>
    </source>
</evidence>
<reference evidence="4 5" key="1">
    <citation type="journal article" date="2013" name="J. Mol. Microbiol. Biotechnol.">
        <title>Analysis of the Complete Genomes of Acholeplasma brassicae , A. palmae and A. laidlawii and Their Comparison to the Obligate Parasites from ' Candidatus Phytoplasma'.</title>
        <authorList>
            <person name="Kube M."/>
            <person name="Siewert C."/>
            <person name="Migdoll A.M."/>
            <person name="Duduk B."/>
            <person name="Holz S."/>
            <person name="Rabus R."/>
            <person name="Seemuller E."/>
            <person name="Mitrovic J."/>
            <person name="Muller I."/>
            <person name="Buttner C."/>
            <person name="Reinhardt R."/>
        </authorList>
    </citation>
    <scope>NUCLEOTIDE SEQUENCE [LARGE SCALE GENOMIC DNA]</scope>
    <source>
        <strain evidence="4 5">J233</strain>
    </source>
</reference>
<dbReference type="InterPro" id="IPR000182">
    <property type="entry name" value="GNAT_dom"/>
</dbReference>
<organism evidence="4 5">
    <name type="scientific">Alteracholeplasma palmae (strain ATCC 49389 / J233)</name>
    <name type="common">Acholeplasma palmae</name>
    <dbReference type="NCBI Taxonomy" id="1318466"/>
    <lineage>
        <taxon>Bacteria</taxon>
        <taxon>Bacillati</taxon>
        <taxon>Mycoplasmatota</taxon>
        <taxon>Mollicutes</taxon>
        <taxon>Acholeplasmatales</taxon>
        <taxon>Acholeplasmataceae</taxon>
        <taxon>Acholeplasma</taxon>
    </lineage>
</organism>
<keyword evidence="2" id="KW-0012">Acyltransferase</keyword>
<keyword evidence="1 4" id="KW-0808">Transferase</keyword>
<evidence type="ECO:0000256" key="2">
    <source>
        <dbReference type="ARBA" id="ARBA00023315"/>
    </source>
</evidence>
<dbReference type="InterPro" id="IPR016181">
    <property type="entry name" value="Acyl_CoA_acyltransferase"/>
</dbReference>
<dbReference type="PANTHER" id="PTHR43800:SF1">
    <property type="entry name" value="PEPTIDYL-LYSINE N-ACETYLTRANSFERASE YJAB"/>
    <property type="match status" value="1"/>
</dbReference>
<name>U4KL00_ALTPJ</name>
<accession>U4KL00</accession>
<dbReference type="STRING" id="1318466.BN85408110"/>
<dbReference type="HOGENOM" id="CLU_013985_21_0_14"/>
<dbReference type="CDD" id="cd04301">
    <property type="entry name" value="NAT_SF"/>
    <property type="match status" value="1"/>
</dbReference>
<keyword evidence="5" id="KW-1185">Reference proteome</keyword>
<evidence type="ECO:0000313" key="5">
    <source>
        <dbReference type="Proteomes" id="UP000032740"/>
    </source>
</evidence>
<sequence length="148" mass="17524">MIKNIPMNTRIDFVNKLLTIWENSVRETHHFLSEKNLIAIKAEVNDALMSIENLFVFLKENEMLGFIGVENRKIEMLFIDTMFRNQGIGKKLVDFSIKNLNVKYVDVNEQNHQALDFYLKIGFEIKSRLELDSQGRNYPLLHLHYYED</sequence>
<dbReference type="PANTHER" id="PTHR43800">
    <property type="entry name" value="PEPTIDYL-LYSINE N-ACETYLTRANSFERASE YJAB"/>
    <property type="match status" value="1"/>
</dbReference>
<dbReference type="EMBL" id="FO681347">
    <property type="protein sequence ID" value="CCV64388.1"/>
    <property type="molecule type" value="Genomic_DNA"/>
</dbReference>
<dbReference type="Proteomes" id="UP000032740">
    <property type="component" value="Chromosome"/>
</dbReference>
<dbReference type="PROSITE" id="PS51186">
    <property type="entry name" value="GNAT"/>
    <property type="match status" value="1"/>
</dbReference>
<proteinExistence type="predicted"/>
<dbReference type="Gene3D" id="3.40.630.30">
    <property type="match status" value="1"/>
</dbReference>